<organism evidence="11 12">
    <name type="scientific">Candidatus Criblamydia sequanensis CRIB-18</name>
    <dbReference type="NCBI Taxonomy" id="1437425"/>
    <lineage>
        <taxon>Bacteria</taxon>
        <taxon>Pseudomonadati</taxon>
        <taxon>Chlamydiota</taxon>
        <taxon>Chlamydiia</taxon>
        <taxon>Parachlamydiales</taxon>
        <taxon>Candidatus Criblamydiaceae</taxon>
        <taxon>Candidatus Criblamydia</taxon>
    </lineage>
</organism>
<comment type="subcellular location">
    <subcellularLocation>
        <location evidence="1">Cell membrane</location>
        <topology evidence="1">Multi-pass membrane protein</topology>
    </subcellularLocation>
    <subcellularLocation>
        <location evidence="8">Membrane</location>
        <topology evidence="8">Multi-pass membrane protein</topology>
    </subcellularLocation>
</comment>
<evidence type="ECO:0000256" key="4">
    <source>
        <dbReference type="ARBA" id="ARBA00022692"/>
    </source>
</evidence>
<comment type="similarity">
    <text evidence="8">Belongs to the exbB/tolQ family.</text>
</comment>
<dbReference type="RefSeq" id="WP_041018101.1">
    <property type="nucleotide sequence ID" value="NZ_CCEJ010000008.1"/>
</dbReference>
<dbReference type="Proteomes" id="UP000031552">
    <property type="component" value="Unassembled WGS sequence"/>
</dbReference>
<gene>
    <name evidence="11" type="primary">tolQ</name>
    <name evidence="11" type="ORF">CSEC_1787</name>
</gene>
<dbReference type="AlphaFoldDB" id="A0A090CZY4"/>
<dbReference type="GO" id="GO:0017038">
    <property type="term" value="P:protein import"/>
    <property type="evidence" value="ECO:0007669"/>
    <property type="project" value="TreeGrafter"/>
</dbReference>
<keyword evidence="3" id="KW-1003">Cell membrane</keyword>
<protein>
    <submittedName>
        <fullName evidence="11">Biopolymer transport protein TolQ</fullName>
    </submittedName>
</protein>
<feature type="transmembrane region" description="Helical" evidence="9">
    <location>
        <begin position="144"/>
        <end position="167"/>
    </location>
</feature>
<dbReference type="InterPro" id="IPR002898">
    <property type="entry name" value="MotA_ExbB_proton_chnl"/>
</dbReference>
<evidence type="ECO:0000256" key="1">
    <source>
        <dbReference type="ARBA" id="ARBA00004651"/>
    </source>
</evidence>
<dbReference type="GO" id="GO:0005886">
    <property type="term" value="C:plasma membrane"/>
    <property type="evidence" value="ECO:0007669"/>
    <property type="project" value="UniProtKB-SubCell"/>
</dbReference>
<sequence>MFVKDCFILSSPFFNAYSQSDLLGKIIFLGLVFLSILTWVILLNRGYLAFKARNSAKFFEGRLTEKKGSLLSIEGLQEKNKNPYYSIFSETRKNTLEILAKNKHFGLKGTGREEIFLSPTDVDIVESHVNTVIAKEVQDLEKNLYVLALVTALAPFLGLLGTVWGILTTFEDLTMQGGDTSHAVLQGLSLALATTVLGLVDAIPALVGYNYLKNYIRNFSLEMECFGHKLVTDIEMHYRKVDIS</sequence>
<reference evidence="11" key="2">
    <citation type="submission" date="2014-09" db="EMBL/GenBank/DDBJ databases">
        <title>Criblamydia sequanensis harbors a mega-plasmid encoding arsenite resistance.</title>
        <authorList>
            <person name="Bertelli C."/>
            <person name="Goesmann A."/>
            <person name="Greub G."/>
        </authorList>
    </citation>
    <scope>NUCLEOTIDE SEQUENCE [LARGE SCALE GENOMIC DNA]</scope>
    <source>
        <strain evidence="11">CRIB-18</strain>
    </source>
</reference>
<keyword evidence="2 8" id="KW-0813">Transport</keyword>
<reference evidence="11" key="1">
    <citation type="submission" date="2013-12" db="EMBL/GenBank/DDBJ databases">
        <authorList>
            <person name="Linke B."/>
        </authorList>
    </citation>
    <scope>NUCLEOTIDE SEQUENCE [LARGE SCALE GENOMIC DNA]</scope>
    <source>
        <strain evidence="11">CRIB-18</strain>
    </source>
</reference>
<proteinExistence type="inferred from homology"/>
<dbReference type="PANTHER" id="PTHR30625:SF15">
    <property type="entry name" value="BIOPOLYMER TRANSPORT PROTEIN EXBB"/>
    <property type="match status" value="1"/>
</dbReference>
<dbReference type="Pfam" id="PF01618">
    <property type="entry name" value="MotA_ExbB"/>
    <property type="match status" value="1"/>
</dbReference>
<name>A0A090CZY4_9BACT</name>
<keyword evidence="12" id="KW-1185">Reference proteome</keyword>
<dbReference type="PANTHER" id="PTHR30625">
    <property type="entry name" value="PROTEIN TOLQ"/>
    <property type="match status" value="1"/>
</dbReference>
<evidence type="ECO:0000256" key="3">
    <source>
        <dbReference type="ARBA" id="ARBA00022475"/>
    </source>
</evidence>
<evidence type="ECO:0000256" key="7">
    <source>
        <dbReference type="ARBA" id="ARBA00023136"/>
    </source>
</evidence>
<evidence type="ECO:0000256" key="6">
    <source>
        <dbReference type="ARBA" id="ARBA00022989"/>
    </source>
</evidence>
<evidence type="ECO:0000259" key="10">
    <source>
        <dbReference type="Pfam" id="PF01618"/>
    </source>
</evidence>
<dbReference type="STRING" id="1437425.CSEC_1787"/>
<accession>A0A090CZY4</accession>
<evidence type="ECO:0000313" key="11">
    <source>
        <dbReference type="EMBL" id="CDR34596.1"/>
    </source>
</evidence>
<comment type="caution">
    <text evidence="11">The sequence shown here is derived from an EMBL/GenBank/DDBJ whole genome shotgun (WGS) entry which is preliminary data.</text>
</comment>
<evidence type="ECO:0000256" key="2">
    <source>
        <dbReference type="ARBA" id="ARBA00022448"/>
    </source>
</evidence>
<feature type="transmembrane region" description="Helical" evidence="9">
    <location>
        <begin position="187"/>
        <end position="212"/>
    </location>
</feature>
<keyword evidence="6 9" id="KW-1133">Transmembrane helix</keyword>
<dbReference type="OrthoDB" id="9805133at2"/>
<keyword evidence="4 9" id="KW-0812">Transmembrane</keyword>
<evidence type="ECO:0000256" key="8">
    <source>
        <dbReference type="RuleBase" id="RU004057"/>
    </source>
</evidence>
<evidence type="ECO:0000256" key="9">
    <source>
        <dbReference type="SAM" id="Phobius"/>
    </source>
</evidence>
<feature type="domain" description="MotA/TolQ/ExbB proton channel" evidence="10">
    <location>
        <begin position="120"/>
        <end position="224"/>
    </location>
</feature>
<feature type="transmembrane region" description="Helical" evidence="9">
    <location>
        <begin position="22"/>
        <end position="43"/>
    </location>
</feature>
<dbReference type="InterPro" id="IPR050790">
    <property type="entry name" value="ExbB/TolQ_transport"/>
</dbReference>
<keyword evidence="5 8" id="KW-0653">Protein transport</keyword>
<keyword evidence="7 9" id="KW-0472">Membrane</keyword>
<evidence type="ECO:0000256" key="5">
    <source>
        <dbReference type="ARBA" id="ARBA00022927"/>
    </source>
</evidence>
<dbReference type="EMBL" id="CCEJ010000008">
    <property type="protein sequence ID" value="CDR34596.1"/>
    <property type="molecule type" value="Genomic_DNA"/>
</dbReference>
<dbReference type="eggNOG" id="COG0811">
    <property type="taxonomic scope" value="Bacteria"/>
</dbReference>
<evidence type="ECO:0000313" key="12">
    <source>
        <dbReference type="Proteomes" id="UP000031552"/>
    </source>
</evidence>